<protein>
    <submittedName>
        <fullName evidence="3">Bug family tripartite tricarboxylate transporter substrate binding protein</fullName>
    </submittedName>
</protein>
<dbReference type="PANTHER" id="PTHR42928:SF5">
    <property type="entry name" value="BLR1237 PROTEIN"/>
    <property type="match status" value="1"/>
</dbReference>
<dbReference type="PIRSF" id="PIRSF017082">
    <property type="entry name" value="YflP"/>
    <property type="match status" value="1"/>
</dbReference>
<dbReference type="Proteomes" id="UP001595848">
    <property type="component" value="Unassembled WGS sequence"/>
</dbReference>
<dbReference type="InterPro" id="IPR005064">
    <property type="entry name" value="BUG"/>
</dbReference>
<evidence type="ECO:0000256" key="2">
    <source>
        <dbReference type="SAM" id="SignalP"/>
    </source>
</evidence>
<dbReference type="Pfam" id="PF03401">
    <property type="entry name" value="TctC"/>
    <property type="match status" value="1"/>
</dbReference>
<evidence type="ECO:0000313" key="4">
    <source>
        <dbReference type="Proteomes" id="UP001595848"/>
    </source>
</evidence>
<evidence type="ECO:0000256" key="1">
    <source>
        <dbReference type="ARBA" id="ARBA00006987"/>
    </source>
</evidence>
<reference evidence="4" key="1">
    <citation type="journal article" date="2019" name="Int. J. Syst. Evol. Microbiol.">
        <title>The Global Catalogue of Microorganisms (GCM) 10K type strain sequencing project: providing services to taxonomists for standard genome sequencing and annotation.</title>
        <authorList>
            <consortium name="The Broad Institute Genomics Platform"/>
            <consortium name="The Broad Institute Genome Sequencing Center for Infectious Disease"/>
            <person name="Wu L."/>
            <person name="Ma J."/>
        </authorList>
    </citation>
    <scope>NUCLEOTIDE SEQUENCE [LARGE SCALE GENOMIC DNA]</scope>
    <source>
        <strain evidence="4">LMG 24813</strain>
    </source>
</reference>
<name>A0ABV8P214_9BURK</name>
<keyword evidence="4" id="KW-1185">Reference proteome</keyword>
<feature type="signal peptide" evidence="2">
    <location>
        <begin position="1"/>
        <end position="23"/>
    </location>
</feature>
<keyword evidence="2" id="KW-0732">Signal</keyword>
<accession>A0ABV8P214</accession>
<comment type="caution">
    <text evidence="3">The sequence shown here is derived from an EMBL/GenBank/DDBJ whole genome shotgun (WGS) entry which is preliminary data.</text>
</comment>
<dbReference type="EMBL" id="JBHSBV010000010">
    <property type="protein sequence ID" value="MFC4203250.1"/>
    <property type="molecule type" value="Genomic_DNA"/>
</dbReference>
<evidence type="ECO:0000313" key="3">
    <source>
        <dbReference type="EMBL" id="MFC4203250.1"/>
    </source>
</evidence>
<dbReference type="PANTHER" id="PTHR42928">
    <property type="entry name" value="TRICARBOXYLATE-BINDING PROTEIN"/>
    <property type="match status" value="1"/>
</dbReference>
<proteinExistence type="inferred from homology"/>
<sequence>MKKVLLAAVSACAVLALMRPSLAQDKAAWPTQPIHLVVPSGAGGITDTLARILAQKVGTILGQSLIVDNKPGASGIIGSRYVARANPDGYTLLMVFPSHVVNPSVTKNLPYDTAKDFAPVSKVGSVAEILLVNKDSPIKSVKDLIAAAKARPGALNYGAVGVGSLGDLCMLLFQSQAGVKLTQVAYKGDPETLSALIRGDIQAAFVAPISAMAMVKSGKLRALAISDAHGSRALPEIPPVAKEGLAGFDVTGWNAVFAPAGTPKPIVDKLNHAINQALADPDLVKKFISQGVNPIGCPPEVLQQAVEHDIASIGQALKAAGVEPR</sequence>
<dbReference type="CDD" id="cd13578">
    <property type="entry name" value="PBP2_Bug27"/>
    <property type="match status" value="1"/>
</dbReference>
<feature type="chain" id="PRO_5046673846" evidence="2">
    <location>
        <begin position="24"/>
        <end position="325"/>
    </location>
</feature>
<comment type="similarity">
    <text evidence="1">Belongs to the UPF0065 (bug) family.</text>
</comment>
<dbReference type="RefSeq" id="WP_217963731.1">
    <property type="nucleotide sequence ID" value="NZ_JAHTBN010000002.1"/>
</dbReference>
<gene>
    <name evidence="3" type="ORF">ACFOY1_20045</name>
</gene>
<organism evidence="3 4">
    <name type="scientific">Candidimonas humi</name>
    <dbReference type="NCBI Taxonomy" id="683355"/>
    <lineage>
        <taxon>Bacteria</taxon>
        <taxon>Pseudomonadati</taxon>
        <taxon>Pseudomonadota</taxon>
        <taxon>Betaproteobacteria</taxon>
        <taxon>Burkholderiales</taxon>
        <taxon>Alcaligenaceae</taxon>
        <taxon>Candidimonas</taxon>
    </lineage>
</organism>